<proteinExistence type="predicted"/>
<evidence type="ECO:0000313" key="2">
    <source>
        <dbReference type="Proteomes" id="UP000434580"/>
    </source>
</evidence>
<dbReference type="AlphaFoldDB" id="A0A5S9Q021"/>
<accession>A0A5S9Q021</accession>
<dbReference type="Proteomes" id="UP000434580">
    <property type="component" value="Unassembled WGS sequence"/>
</dbReference>
<name>A0A5S9Q021_9GAMM</name>
<reference evidence="1 2" key="1">
    <citation type="submission" date="2019-11" db="EMBL/GenBank/DDBJ databases">
        <authorList>
            <person name="Holert J."/>
        </authorList>
    </citation>
    <scope>NUCLEOTIDE SEQUENCE [LARGE SCALE GENOMIC DNA]</scope>
    <source>
        <strain evidence="1">BC5_2</strain>
    </source>
</reference>
<dbReference type="EMBL" id="CACSII010000016">
    <property type="protein sequence ID" value="CAA0110128.1"/>
    <property type="molecule type" value="Genomic_DNA"/>
</dbReference>
<sequence length="36" mass="4414">MWTYGESKNLFFETYQDMGVEPENVLFQYIFTWSIV</sequence>
<evidence type="ECO:0000313" key="1">
    <source>
        <dbReference type="EMBL" id="CAA0110128.1"/>
    </source>
</evidence>
<protein>
    <submittedName>
        <fullName evidence="1">Uncharacterized protein</fullName>
    </submittedName>
</protein>
<organism evidence="1 2">
    <name type="scientific">BD1-7 clade bacterium</name>
    <dbReference type="NCBI Taxonomy" id="2029982"/>
    <lineage>
        <taxon>Bacteria</taxon>
        <taxon>Pseudomonadati</taxon>
        <taxon>Pseudomonadota</taxon>
        <taxon>Gammaproteobacteria</taxon>
        <taxon>Cellvibrionales</taxon>
        <taxon>Spongiibacteraceae</taxon>
        <taxon>BD1-7 clade</taxon>
    </lineage>
</organism>
<gene>
    <name evidence="1" type="ORF">DPBNPPHM_01351</name>
</gene>